<sequence length="505" mass="56756">MVAENAPTERRAVLLAYVFYAQALVIACAALVSLFVVLAARSLDPEPSPRTVDQVWRWVMGLSLVLASFAMILRFNIPESPRFRMDVQDDLWRAFEETDRFRNTGLMNGQLDFELVQRAASGRNEEDQHNDQEPPNCIRDQPRPPQSRAQYFHELRDYFKTKGNWCHLLGTSIAWFMLDLGLYALSLSSPQMVSKLWYQGSDSLSDIKVWDAKFDVTDPDKQIYDILISNSWHALVVTSAGALIGGAGMIYYIRKINRRRVQILTFVALGVLFLITGPVYRVTVYTGYRGITIALYITCELLFYYGPNTLTFIFPVEIFPTQYRASCHGISAASGKLGSLVIQLILAFVKVKGKHSGAIDSVTNDTGSNWLGWVIMSFSGAMFIGAGATLGWIPDVQNVKNENFTLEENAVIRETTRRDAEAAELARRTEEEGEAPRSLNREEGITVAQDEQDGTAQSPLTIGSQQPRPRRRRLEEQYGAEQSSAQEQTVTAPRSTTNIRRIDRG</sequence>
<reference evidence="1" key="1">
    <citation type="submission" date="2022-10" db="EMBL/GenBank/DDBJ databases">
        <title>Culturing micro-colonial fungi from biological soil crusts in the Mojave desert and describing Neophaeococcomyces mojavensis, and introducing the new genera and species Taxawa tesnikishii.</title>
        <authorList>
            <person name="Kurbessoian T."/>
            <person name="Stajich J.E."/>
        </authorList>
    </citation>
    <scope>NUCLEOTIDE SEQUENCE</scope>
    <source>
        <strain evidence="1">JES_112</strain>
    </source>
</reference>
<evidence type="ECO:0000313" key="1">
    <source>
        <dbReference type="EMBL" id="KAJ9652315.1"/>
    </source>
</evidence>
<accession>A0ACC2ZXB5</accession>
<dbReference type="EMBL" id="JAPDRQ010000204">
    <property type="protein sequence ID" value="KAJ9652315.1"/>
    <property type="molecule type" value="Genomic_DNA"/>
</dbReference>
<evidence type="ECO:0000313" key="2">
    <source>
        <dbReference type="Proteomes" id="UP001172386"/>
    </source>
</evidence>
<dbReference type="Proteomes" id="UP001172386">
    <property type="component" value="Unassembled WGS sequence"/>
</dbReference>
<protein>
    <submittedName>
        <fullName evidence="1">Uncharacterized protein</fullName>
    </submittedName>
</protein>
<comment type="caution">
    <text evidence="1">The sequence shown here is derived from an EMBL/GenBank/DDBJ whole genome shotgun (WGS) entry which is preliminary data.</text>
</comment>
<name>A0ACC2ZXB5_9EURO</name>
<keyword evidence="2" id="KW-1185">Reference proteome</keyword>
<proteinExistence type="predicted"/>
<organism evidence="1 2">
    <name type="scientific">Neophaeococcomyces mojaviensis</name>
    <dbReference type="NCBI Taxonomy" id="3383035"/>
    <lineage>
        <taxon>Eukaryota</taxon>
        <taxon>Fungi</taxon>
        <taxon>Dikarya</taxon>
        <taxon>Ascomycota</taxon>
        <taxon>Pezizomycotina</taxon>
        <taxon>Eurotiomycetes</taxon>
        <taxon>Chaetothyriomycetidae</taxon>
        <taxon>Chaetothyriales</taxon>
        <taxon>Chaetothyriales incertae sedis</taxon>
        <taxon>Neophaeococcomyces</taxon>
    </lineage>
</organism>
<gene>
    <name evidence="1" type="ORF">H2198_008403</name>
</gene>